<organism evidence="13 14">
    <name type="scientific">Dyella solisilvae</name>
    <dbReference type="NCBI Taxonomy" id="1920168"/>
    <lineage>
        <taxon>Bacteria</taxon>
        <taxon>Pseudomonadati</taxon>
        <taxon>Pseudomonadota</taxon>
        <taxon>Gammaproteobacteria</taxon>
        <taxon>Lysobacterales</taxon>
        <taxon>Rhodanobacteraceae</taxon>
        <taxon>Dyella</taxon>
    </lineage>
</organism>
<feature type="domain" description="PapC-like C-terminal" evidence="11">
    <location>
        <begin position="822"/>
        <end position="885"/>
    </location>
</feature>
<dbReference type="Pfam" id="PF13954">
    <property type="entry name" value="PapC_N"/>
    <property type="match status" value="1"/>
</dbReference>
<dbReference type="RefSeq" id="WP_114826556.1">
    <property type="nucleotide sequence ID" value="NZ_QQSY01000006.1"/>
</dbReference>
<dbReference type="GO" id="GO:0009279">
    <property type="term" value="C:cell outer membrane"/>
    <property type="evidence" value="ECO:0007669"/>
    <property type="project" value="UniProtKB-SubCell"/>
</dbReference>
<name>A0A370K5C6_9GAMM</name>
<evidence type="ECO:0000256" key="2">
    <source>
        <dbReference type="ARBA" id="ARBA00008064"/>
    </source>
</evidence>
<dbReference type="InterPro" id="IPR025885">
    <property type="entry name" value="PapC_N"/>
</dbReference>
<keyword evidence="6 10" id="KW-0732">Signal</keyword>
<dbReference type="InterPro" id="IPR025949">
    <property type="entry name" value="PapC-like_C"/>
</dbReference>
<keyword evidence="5 9" id="KW-0812">Transmembrane</keyword>
<dbReference type="Pfam" id="PF13953">
    <property type="entry name" value="PapC_C"/>
    <property type="match status" value="1"/>
</dbReference>
<reference evidence="13 14" key="1">
    <citation type="submission" date="2018-07" db="EMBL/GenBank/DDBJ databases">
        <title>Dyella solisilvae sp. nov., isolated from the pine and broad-leaved mixed forest soil.</title>
        <authorList>
            <person name="Gao Z."/>
            <person name="Qiu L."/>
        </authorList>
    </citation>
    <scope>NUCLEOTIDE SEQUENCE [LARGE SCALE GENOMIC DNA]</scope>
    <source>
        <strain evidence="13 14">DHG54</strain>
    </source>
</reference>
<comment type="similarity">
    <text evidence="2 9">Belongs to the fimbrial export usher family.</text>
</comment>
<dbReference type="Gene3D" id="2.60.40.2070">
    <property type="match status" value="1"/>
</dbReference>
<evidence type="ECO:0000256" key="1">
    <source>
        <dbReference type="ARBA" id="ARBA00004571"/>
    </source>
</evidence>
<dbReference type="GO" id="GO:0009297">
    <property type="term" value="P:pilus assembly"/>
    <property type="evidence" value="ECO:0007669"/>
    <property type="project" value="InterPro"/>
</dbReference>
<dbReference type="PROSITE" id="PS01151">
    <property type="entry name" value="FIMBRIAL_USHER"/>
    <property type="match status" value="1"/>
</dbReference>
<proteinExistence type="inferred from homology"/>
<protein>
    <submittedName>
        <fullName evidence="13">Fimbrial biogenesis outer membrane usher protein</fullName>
    </submittedName>
</protein>
<evidence type="ECO:0000256" key="10">
    <source>
        <dbReference type="SAM" id="SignalP"/>
    </source>
</evidence>
<feature type="signal peptide" evidence="10">
    <location>
        <begin position="1"/>
        <end position="40"/>
    </location>
</feature>
<dbReference type="AlphaFoldDB" id="A0A370K5C6"/>
<dbReference type="GO" id="GO:0015473">
    <property type="term" value="F:fimbrial usher porin activity"/>
    <property type="evidence" value="ECO:0007669"/>
    <property type="project" value="InterPro"/>
</dbReference>
<feature type="chain" id="PRO_5016926240" evidence="10">
    <location>
        <begin position="41"/>
        <end position="917"/>
    </location>
</feature>
<accession>A0A370K5C6</accession>
<dbReference type="InterPro" id="IPR037224">
    <property type="entry name" value="PapC_N_sf"/>
</dbReference>
<keyword evidence="4" id="KW-1134">Transmembrane beta strand</keyword>
<keyword evidence="9" id="KW-1029">Fimbrium biogenesis</keyword>
<evidence type="ECO:0000259" key="12">
    <source>
        <dbReference type="Pfam" id="PF13954"/>
    </source>
</evidence>
<keyword evidence="7 9" id="KW-0472">Membrane</keyword>
<dbReference type="InterPro" id="IPR018030">
    <property type="entry name" value="Fimbrial_membr_usher_CS"/>
</dbReference>
<sequence length="917" mass="97226">MSLRCSSAALQPPRDHAKGRQLLLCAGIALALGGWVSAHATDASTSADASGADASFDRSLLSGAGQNTVDLSRFEHGNPISPGNYRADLYLNGMPTGRANVRFATAPGQVTATPCVDQTLLDKLNLRPSNLPAEVVAQMKDPAACVGFDRVIPGANLAFDLSSLRLDASVPQALLGLKPRGYVGPEYWDAGVPAALLNYNFNTYRSSNQGISQTTAYLGLNLGLNIGSWHFRQDSTANWFSSEAGAPARHQWQNINTYVQRDLPSLRAQLTLGDSFTDGQVFDSYGLRGVQLATDDRMLPDSLRGYAPVVRGVADTNAKVTVRQNGLIIYQTTVAPGPFSINDLYPTGYGGNLDVTISEADGRTRTFVVPYASVAQLLRPGTTRFDIGVGELRSTLIDHKPTVAQATVQHGFGNLWTGYAGLQASQGYQAVLIGSALNSRFGAVSIDLTQAHAEIPGFSSQSGQSMRISYSKILPETNTSLSVAAYRYSTSGFLSLSDAAVARDYSRRGLDAFTATLPINQTFIDGIPAQNLLTPAQQAALNGANYNPALQSQVLQRQRNRFTLSLSQRLGDSSGSLFLNTTANDYWNRTGTDTQFQVGYNNTFHQVNYGVSATRTRDPVGRYDNQYFVNLSFPLGQSTHSPTLSFNASHDTTSGAQEQAMISGSAGVDNQFTYGATASHNETTGNAGSLNGGYRSPYAIINASYGNGSGFSQAAVNVSGAVVAHPGGLTFGQPMGDTVGLVHIPDAAGARLGNASGLRVDGAGYALVPYLVPYNLNTITVDPHGLPLDVELDSTSAQIAPHAGAVVMVTFTSHNGRVLIAQVRLQDGKSLPFGAEIVNEKGTVLGVSGQAGKVLMRGVEQRGLLTARWNNGEGMQSCQFPYQLSPRRKGQLAGAFEQITVTCLRSTSVAQVSGSGT</sequence>
<evidence type="ECO:0000256" key="6">
    <source>
        <dbReference type="ARBA" id="ARBA00022729"/>
    </source>
</evidence>
<dbReference type="EMBL" id="QQSY01000006">
    <property type="protein sequence ID" value="RDI97220.1"/>
    <property type="molecule type" value="Genomic_DNA"/>
</dbReference>
<comment type="caution">
    <text evidence="13">The sequence shown here is derived from an EMBL/GenBank/DDBJ whole genome shotgun (WGS) entry which is preliminary data.</text>
</comment>
<dbReference type="InterPro" id="IPR000015">
    <property type="entry name" value="Fimb_usher"/>
</dbReference>
<comment type="subcellular location">
    <subcellularLocation>
        <location evidence="1 9">Cell outer membrane</location>
        <topology evidence="1 9">Multi-pass membrane protein</topology>
    </subcellularLocation>
</comment>
<keyword evidence="14" id="KW-1185">Reference proteome</keyword>
<dbReference type="OrthoDB" id="6554712at2"/>
<dbReference type="Gene3D" id="2.60.40.3110">
    <property type="match status" value="1"/>
</dbReference>
<evidence type="ECO:0000259" key="11">
    <source>
        <dbReference type="Pfam" id="PF13953"/>
    </source>
</evidence>
<dbReference type="Gene3D" id="2.60.40.2610">
    <property type="entry name" value="Outer membrane usher protein FimD, plug domain"/>
    <property type="match status" value="1"/>
</dbReference>
<keyword evidence="8 9" id="KW-0998">Cell outer membrane</keyword>
<dbReference type="PANTHER" id="PTHR30451:SF20">
    <property type="entry name" value="FIMBRIAE USHER"/>
    <property type="match status" value="1"/>
</dbReference>
<evidence type="ECO:0000256" key="9">
    <source>
        <dbReference type="RuleBase" id="RU003884"/>
    </source>
</evidence>
<dbReference type="FunFam" id="2.60.40.3110:FF:000001">
    <property type="entry name" value="Putative fimbrial outer membrane usher"/>
    <property type="match status" value="1"/>
</dbReference>
<dbReference type="PANTHER" id="PTHR30451">
    <property type="entry name" value="OUTER MEMBRANE USHER PROTEIN"/>
    <property type="match status" value="1"/>
</dbReference>
<dbReference type="Gene3D" id="3.10.20.410">
    <property type="match status" value="1"/>
</dbReference>
<dbReference type="InterPro" id="IPR042186">
    <property type="entry name" value="FimD_plug_dom"/>
</dbReference>
<dbReference type="InterPro" id="IPR043142">
    <property type="entry name" value="PapC-like_C_sf"/>
</dbReference>
<evidence type="ECO:0000313" key="14">
    <source>
        <dbReference type="Proteomes" id="UP000254711"/>
    </source>
</evidence>
<keyword evidence="3 9" id="KW-0813">Transport</keyword>
<evidence type="ECO:0000256" key="8">
    <source>
        <dbReference type="ARBA" id="ARBA00023237"/>
    </source>
</evidence>
<evidence type="ECO:0000313" key="13">
    <source>
        <dbReference type="EMBL" id="RDI97220.1"/>
    </source>
</evidence>
<evidence type="ECO:0000256" key="5">
    <source>
        <dbReference type="ARBA" id="ARBA00022692"/>
    </source>
</evidence>
<dbReference type="Pfam" id="PF00577">
    <property type="entry name" value="Usher"/>
    <property type="match status" value="1"/>
</dbReference>
<feature type="domain" description="PapC N-terminal" evidence="12">
    <location>
        <begin position="56"/>
        <end position="202"/>
    </location>
</feature>
<dbReference type="SUPFAM" id="SSF141729">
    <property type="entry name" value="FimD N-terminal domain-like"/>
    <property type="match status" value="1"/>
</dbReference>
<evidence type="ECO:0000256" key="3">
    <source>
        <dbReference type="ARBA" id="ARBA00022448"/>
    </source>
</evidence>
<dbReference type="Proteomes" id="UP000254711">
    <property type="component" value="Unassembled WGS sequence"/>
</dbReference>
<evidence type="ECO:0000256" key="4">
    <source>
        <dbReference type="ARBA" id="ARBA00022452"/>
    </source>
</evidence>
<evidence type="ECO:0000256" key="7">
    <source>
        <dbReference type="ARBA" id="ARBA00023136"/>
    </source>
</evidence>
<gene>
    <name evidence="13" type="ORF">DVT68_17855</name>
</gene>